<name>A0A841HZM5_9DEIO</name>
<organism evidence="2 3">
    <name type="scientific">Deinobacterium chartae</name>
    <dbReference type="NCBI Taxonomy" id="521158"/>
    <lineage>
        <taxon>Bacteria</taxon>
        <taxon>Thermotogati</taxon>
        <taxon>Deinococcota</taxon>
        <taxon>Deinococci</taxon>
        <taxon>Deinococcales</taxon>
        <taxon>Deinococcaceae</taxon>
        <taxon>Deinobacterium</taxon>
    </lineage>
</organism>
<keyword evidence="3" id="KW-1185">Reference proteome</keyword>
<accession>A0A841HZM5</accession>
<dbReference type="EMBL" id="JACHHG010000008">
    <property type="protein sequence ID" value="MBB6098847.1"/>
    <property type="molecule type" value="Genomic_DNA"/>
</dbReference>
<dbReference type="Gene3D" id="3.40.50.11970">
    <property type="match status" value="1"/>
</dbReference>
<dbReference type="RefSeq" id="WP_183987603.1">
    <property type="nucleotide sequence ID" value="NZ_JACHHG010000008.1"/>
</dbReference>
<dbReference type="Proteomes" id="UP000569951">
    <property type="component" value="Unassembled WGS sequence"/>
</dbReference>
<reference evidence="2 3" key="1">
    <citation type="submission" date="2020-08" db="EMBL/GenBank/DDBJ databases">
        <title>Genomic Encyclopedia of Type Strains, Phase IV (KMG-IV): sequencing the most valuable type-strain genomes for metagenomic binning, comparative biology and taxonomic classification.</title>
        <authorList>
            <person name="Goeker M."/>
        </authorList>
    </citation>
    <scope>NUCLEOTIDE SEQUENCE [LARGE SCALE GENOMIC DNA]</scope>
    <source>
        <strain evidence="2 3">DSM 21458</strain>
    </source>
</reference>
<dbReference type="PANTHER" id="PTHR37835:SF1">
    <property type="entry name" value="ALPHA-CLOSTRIPAIN"/>
    <property type="match status" value="1"/>
</dbReference>
<protein>
    <recommendedName>
        <fullName evidence="4">Cysteine peptidase C11 family protein</fullName>
    </recommendedName>
</protein>
<dbReference type="Pfam" id="PF03415">
    <property type="entry name" value="Peptidase_C11"/>
    <property type="match status" value="1"/>
</dbReference>
<proteinExistence type="predicted"/>
<comment type="caution">
    <text evidence="2">The sequence shown here is derived from an EMBL/GenBank/DDBJ whole genome shotgun (WGS) entry which is preliminary data.</text>
</comment>
<evidence type="ECO:0000313" key="3">
    <source>
        <dbReference type="Proteomes" id="UP000569951"/>
    </source>
</evidence>
<feature type="signal peptide" evidence="1">
    <location>
        <begin position="1"/>
        <end position="21"/>
    </location>
</feature>
<gene>
    <name evidence="2" type="ORF">HNR42_002282</name>
</gene>
<keyword evidence="1" id="KW-0732">Signal</keyword>
<evidence type="ECO:0000313" key="2">
    <source>
        <dbReference type="EMBL" id="MBB6098847.1"/>
    </source>
</evidence>
<evidence type="ECO:0008006" key="4">
    <source>
        <dbReference type="Google" id="ProtNLM"/>
    </source>
</evidence>
<feature type="chain" id="PRO_5032816551" description="Cysteine peptidase C11 family protein" evidence="1">
    <location>
        <begin position="22"/>
        <end position="606"/>
    </location>
</feature>
<dbReference type="InterPro" id="IPR005077">
    <property type="entry name" value="Peptidase_C11"/>
</dbReference>
<dbReference type="PANTHER" id="PTHR37835">
    <property type="entry name" value="ALPHA-CLOSTRIPAIN"/>
    <property type="match status" value="1"/>
</dbReference>
<dbReference type="AlphaFoldDB" id="A0A841HZM5"/>
<sequence>MNTRLLALTALLLGAAHAQTAAPTWTIAVYVHADHNLDSSALTDLEEMQAVGSAAGFNIVYQLDRDDDEAGPGVERGLIMPGKRTPLLTLPEQDSDDPQVLNDFVRWAFETYPADRRAVILWDHGGQWNGGFGGDAHRPGHSEPGQMKPQDIARVLRERADAVGAAKLDFVAFDTCLMGGVELFDEFATVTDLYFADAELDYGDGWDYTAAFGYLRAHPAASARDFAQAEVAAWRAHHSESDPDLLFGVHAAYDLSAWPSARAALDRFARDLGTALPDPALLRARSLSVQYPVLDTFWSDRRALQAYVDLGDFARRAAAVDVALQPSAAALRAALERMVLARSLGSERQEISATSVWFPTLRSRLPGEDDMAAYRSLTFGTAAWSDLLDRWAAMVREDVTAPLLTARLAEHAGAARVELEASGDVASLRLSLRRPETDGTLTLFGDVDYRYVDAGRFSLAWDRQVWQVGDGKQATPVSAFVVNPSLDEAMYHAPAIYTDPDGDAFKVTVLFDADGIAALLDDSGISARDIDVEPGARLTFQLGRYDEAQEQLSWTAVGVVFELGEEGLEGLEVKRVAAPAGDYRLLVSASDYVGNAVRQAVDVRVP</sequence>
<evidence type="ECO:0000256" key="1">
    <source>
        <dbReference type="SAM" id="SignalP"/>
    </source>
</evidence>